<dbReference type="AlphaFoldDB" id="A0A7W5G986"/>
<proteinExistence type="predicted"/>
<comment type="caution">
    <text evidence="2">The sequence shown here is derived from an EMBL/GenBank/DDBJ whole genome shotgun (WGS) entry which is preliminary data.</text>
</comment>
<accession>A0A7W5G986</accession>
<dbReference type="GO" id="GO:0110154">
    <property type="term" value="P:RNA decapping"/>
    <property type="evidence" value="ECO:0007669"/>
    <property type="project" value="TreeGrafter"/>
</dbReference>
<dbReference type="RefSeq" id="WP_183558961.1">
    <property type="nucleotide sequence ID" value="NZ_CBCSLB010000004.1"/>
</dbReference>
<evidence type="ECO:0000313" key="2">
    <source>
        <dbReference type="EMBL" id="MBB3150702.1"/>
    </source>
</evidence>
<dbReference type="Gene3D" id="3.60.21.10">
    <property type="match status" value="1"/>
</dbReference>
<gene>
    <name evidence="2" type="ORF">FHS16_000736</name>
</gene>
<dbReference type="Proteomes" id="UP000518605">
    <property type="component" value="Unassembled WGS sequence"/>
</dbReference>
<dbReference type="InterPro" id="IPR050126">
    <property type="entry name" value="Ap4A_hydrolase"/>
</dbReference>
<dbReference type="EC" id="3.1.3.16" evidence="2"/>
<dbReference type="PANTHER" id="PTHR42850">
    <property type="entry name" value="METALLOPHOSPHOESTERASE"/>
    <property type="match status" value="1"/>
</dbReference>
<dbReference type="Pfam" id="PF00149">
    <property type="entry name" value="Metallophos"/>
    <property type="match status" value="1"/>
</dbReference>
<organism evidence="2 3">
    <name type="scientific">Paenibacillus endophyticus</name>
    <dbReference type="NCBI Taxonomy" id="1294268"/>
    <lineage>
        <taxon>Bacteria</taxon>
        <taxon>Bacillati</taxon>
        <taxon>Bacillota</taxon>
        <taxon>Bacilli</taxon>
        <taxon>Bacillales</taxon>
        <taxon>Paenibacillaceae</taxon>
        <taxon>Paenibacillus</taxon>
    </lineage>
</organism>
<dbReference type="GO" id="GO:0005737">
    <property type="term" value="C:cytoplasm"/>
    <property type="evidence" value="ECO:0007669"/>
    <property type="project" value="TreeGrafter"/>
</dbReference>
<dbReference type="EMBL" id="JACHXW010000002">
    <property type="protein sequence ID" value="MBB3150702.1"/>
    <property type="molecule type" value="Genomic_DNA"/>
</dbReference>
<dbReference type="InterPro" id="IPR004843">
    <property type="entry name" value="Calcineurin-like_PHP"/>
</dbReference>
<dbReference type="GO" id="GO:0004722">
    <property type="term" value="F:protein serine/threonine phosphatase activity"/>
    <property type="evidence" value="ECO:0007669"/>
    <property type="project" value="UniProtKB-EC"/>
</dbReference>
<dbReference type="PANTHER" id="PTHR42850:SF4">
    <property type="entry name" value="ZINC-DEPENDENT ENDOPOLYPHOSPHATASE"/>
    <property type="match status" value="1"/>
</dbReference>
<keyword evidence="2" id="KW-0378">Hydrolase</keyword>
<evidence type="ECO:0000259" key="1">
    <source>
        <dbReference type="Pfam" id="PF00149"/>
    </source>
</evidence>
<dbReference type="SUPFAM" id="SSF56300">
    <property type="entry name" value="Metallo-dependent phosphatases"/>
    <property type="match status" value="1"/>
</dbReference>
<sequence length="225" mass="25143">MLLNTPAHTDNRLLAISDIHGCQEELLLLLKEAAYNPAKDRLILLGDYINADDRETWSTLLVIRQLVARGAHALTGNQELRLLASDSNARLLEPSIKNWLQELPFYHLEAPYLFVHAGIRPGVPLLGQSRQDLTEIRDAFIHNNLAEDDDCKPYTIIFGHTPTFKLKAMPGRIWHGHSKIGIDTGAKHGYRLTLLDLSSQASYSCSTAPGARCSDLRAERLSLDK</sequence>
<dbReference type="GO" id="GO:0008803">
    <property type="term" value="F:bis(5'-nucleosyl)-tetraphosphatase (symmetrical) activity"/>
    <property type="evidence" value="ECO:0007669"/>
    <property type="project" value="TreeGrafter"/>
</dbReference>
<dbReference type="InterPro" id="IPR029052">
    <property type="entry name" value="Metallo-depent_PP-like"/>
</dbReference>
<feature type="domain" description="Calcineurin-like phosphoesterase" evidence="1">
    <location>
        <begin position="12"/>
        <end position="170"/>
    </location>
</feature>
<evidence type="ECO:0000313" key="3">
    <source>
        <dbReference type="Proteomes" id="UP000518605"/>
    </source>
</evidence>
<reference evidence="2 3" key="1">
    <citation type="submission" date="2020-08" db="EMBL/GenBank/DDBJ databases">
        <title>Genomic Encyclopedia of Type Strains, Phase III (KMG-III): the genomes of soil and plant-associated and newly described type strains.</title>
        <authorList>
            <person name="Whitman W."/>
        </authorList>
    </citation>
    <scope>NUCLEOTIDE SEQUENCE [LARGE SCALE GENOMIC DNA]</scope>
    <source>
        <strain evidence="2 3">CECT 8234</strain>
    </source>
</reference>
<keyword evidence="3" id="KW-1185">Reference proteome</keyword>
<protein>
    <submittedName>
        <fullName evidence="2">Serine/threonine protein phosphatase 1</fullName>
        <ecNumber evidence="2">3.1.3.16</ecNumber>
    </submittedName>
</protein>
<name>A0A7W5G986_9BACL</name>